<evidence type="ECO:0008006" key="5">
    <source>
        <dbReference type="Google" id="ProtNLM"/>
    </source>
</evidence>
<protein>
    <recommendedName>
        <fullName evidence="5">LacI family transcriptional regulator</fullName>
    </recommendedName>
</protein>
<evidence type="ECO:0000256" key="2">
    <source>
        <dbReference type="SAM" id="SignalP"/>
    </source>
</evidence>
<dbReference type="KEGG" id="bfz:BAU07_07040"/>
<evidence type="ECO:0000313" key="3">
    <source>
        <dbReference type="EMBL" id="ANN76902.1"/>
    </source>
</evidence>
<dbReference type="PIRSF" id="PIRSF017082">
    <property type="entry name" value="YflP"/>
    <property type="match status" value="1"/>
</dbReference>
<dbReference type="Gene3D" id="3.40.190.150">
    <property type="entry name" value="Bordetella uptake gene, domain 1"/>
    <property type="match status" value="1"/>
</dbReference>
<evidence type="ECO:0000313" key="4">
    <source>
        <dbReference type="Proteomes" id="UP000091926"/>
    </source>
</evidence>
<dbReference type="InterPro" id="IPR005064">
    <property type="entry name" value="BUG"/>
</dbReference>
<dbReference type="Gene3D" id="3.40.190.10">
    <property type="entry name" value="Periplasmic binding protein-like II"/>
    <property type="match status" value="1"/>
</dbReference>
<dbReference type="PANTHER" id="PTHR42928:SF5">
    <property type="entry name" value="BLR1237 PROTEIN"/>
    <property type="match status" value="1"/>
</dbReference>
<sequence>MILRRLLCGLVLLFCAAAAGAYPDHPIRIVLGFPAGGGADVLLRTITPGLAEELGQPVVVDNRPGAGGNLGMDFVAKAPRDGHTLLMAAPGLVTNASLYQSLPFDPAKDFVPIGMVGSVPNVLVVNPALPVDSVAALIEYAREHPGELNYASSGIGTSLHLAGALFERDADIRLTHVPYRGGPAAIQDVMSGQVQMMFSVLPLAVPQIKAGRLRALAVTDEARTAALPDVPTMIQAGIPGYTATTWNGLVAPAGTPPAIIRQINAALNRVLQRPDVQERFIAMGQDVVRGSPEDFGRLLLAERTKWEKLIKEAGIKAE</sequence>
<comment type="similarity">
    <text evidence="1">Belongs to the UPF0065 (bug) family.</text>
</comment>
<organism evidence="3 4">
    <name type="scientific">Bordetella flabilis</name>
    <dbReference type="NCBI Taxonomy" id="463014"/>
    <lineage>
        <taxon>Bacteria</taxon>
        <taxon>Pseudomonadati</taxon>
        <taxon>Pseudomonadota</taxon>
        <taxon>Betaproteobacteria</taxon>
        <taxon>Burkholderiales</taxon>
        <taxon>Alcaligenaceae</taxon>
        <taxon>Bordetella</taxon>
    </lineage>
</organism>
<dbReference type="AlphaFoldDB" id="A0A193GA81"/>
<dbReference type="PANTHER" id="PTHR42928">
    <property type="entry name" value="TRICARBOXYLATE-BINDING PROTEIN"/>
    <property type="match status" value="1"/>
</dbReference>
<dbReference type="EMBL" id="CP016172">
    <property type="protein sequence ID" value="ANN76902.1"/>
    <property type="molecule type" value="Genomic_DNA"/>
</dbReference>
<feature type="signal peptide" evidence="2">
    <location>
        <begin position="1"/>
        <end position="21"/>
    </location>
</feature>
<dbReference type="CDD" id="cd13578">
    <property type="entry name" value="PBP2_Bug27"/>
    <property type="match status" value="1"/>
</dbReference>
<dbReference type="InterPro" id="IPR042100">
    <property type="entry name" value="Bug_dom1"/>
</dbReference>
<name>A0A193GA81_9BORD</name>
<gene>
    <name evidence="3" type="ORF">BAU07_07040</name>
</gene>
<proteinExistence type="inferred from homology"/>
<dbReference type="Proteomes" id="UP000091926">
    <property type="component" value="Chromosome"/>
</dbReference>
<dbReference type="SUPFAM" id="SSF53850">
    <property type="entry name" value="Periplasmic binding protein-like II"/>
    <property type="match status" value="1"/>
</dbReference>
<dbReference type="RefSeq" id="WP_066655316.1">
    <property type="nucleotide sequence ID" value="NZ_CBCSCL010000008.1"/>
</dbReference>
<evidence type="ECO:0000256" key="1">
    <source>
        <dbReference type="ARBA" id="ARBA00006987"/>
    </source>
</evidence>
<reference evidence="3 4" key="1">
    <citation type="submission" date="2016-06" db="EMBL/GenBank/DDBJ databases">
        <title>Complete genome sequences of Bordetella bronchialis and Bordetella flabilis.</title>
        <authorList>
            <person name="LiPuma J.J."/>
            <person name="Spilker T."/>
        </authorList>
    </citation>
    <scope>NUCLEOTIDE SEQUENCE [LARGE SCALE GENOMIC DNA]</scope>
    <source>
        <strain evidence="3 4">AU10664</strain>
    </source>
</reference>
<keyword evidence="4" id="KW-1185">Reference proteome</keyword>
<dbReference type="Pfam" id="PF03401">
    <property type="entry name" value="TctC"/>
    <property type="match status" value="1"/>
</dbReference>
<dbReference type="OrthoDB" id="8626937at2"/>
<accession>A0A193GA81</accession>
<keyword evidence="2" id="KW-0732">Signal</keyword>
<dbReference type="STRING" id="463014.BAU07_07040"/>
<feature type="chain" id="PRO_5008258725" description="LacI family transcriptional regulator" evidence="2">
    <location>
        <begin position="22"/>
        <end position="318"/>
    </location>
</feature>